<accession>A0AAE4QP11</accession>
<organism evidence="2 3">
    <name type="scientific">Leptospira ellisii</name>
    <dbReference type="NCBI Taxonomy" id="2023197"/>
    <lineage>
        <taxon>Bacteria</taxon>
        <taxon>Pseudomonadati</taxon>
        <taxon>Spirochaetota</taxon>
        <taxon>Spirochaetia</taxon>
        <taxon>Leptospirales</taxon>
        <taxon>Leptospiraceae</taxon>
        <taxon>Leptospira</taxon>
    </lineage>
</organism>
<dbReference type="Pfam" id="PF01593">
    <property type="entry name" value="Amino_oxidase"/>
    <property type="match status" value="1"/>
</dbReference>
<evidence type="ECO:0000259" key="1">
    <source>
        <dbReference type="Pfam" id="PF01593"/>
    </source>
</evidence>
<dbReference type="SUPFAM" id="SSF51905">
    <property type="entry name" value="FAD/NAD(P)-binding domain"/>
    <property type="match status" value="1"/>
</dbReference>
<name>A0AAE4QP11_9LEPT</name>
<evidence type="ECO:0000313" key="3">
    <source>
        <dbReference type="Proteomes" id="UP000232122"/>
    </source>
</evidence>
<proteinExistence type="predicted"/>
<protein>
    <submittedName>
        <fullName evidence="2">FAD-dependent oxidoreductase</fullName>
    </submittedName>
</protein>
<dbReference type="AlphaFoldDB" id="A0AAE4QP11"/>
<comment type="caution">
    <text evidence="2">The sequence shown here is derived from an EMBL/GenBank/DDBJ whole genome shotgun (WGS) entry which is preliminary data.</text>
</comment>
<dbReference type="GO" id="GO:0016491">
    <property type="term" value="F:oxidoreductase activity"/>
    <property type="evidence" value="ECO:0007669"/>
    <property type="project" value="InterPro"/>
</dbReference>
<dbReference type="PANTHER" id="PTHR42923">
    <property type="entry name" value="PROTOPORPHYRINOGEN OXIDASE"/>
    <property type="match status" value="1"/>
</dbReference>
<keyword evidence="3" id="KW-1185">Reference proteome</keyword>
<dbReference type="Gene3D" id="3.90.660.20">
    <property type="entry name" value="Protoporphyrinogen oxidase, mitochondrial, domain 2"/>
    <property type="match status" value="1"/>
</dbReference>
<dbReference type="InterPro" id="IPR050464">
    <property type="entry name" value="Zeta_carotene_desat/Oxidored"/>
</dbReference>
<evidence type="ECO:0000313" key="2">
    <source>
        <dbReference type="EMBL" id="MDV6236321.1"/>
    </source>
</evidence>
<sequence>MDAEKKSASSGRNGAGKKKLAIVGTGIAGMGIAHFLKDRYDLTVYEKGNYVGGHSNTVEADEDGTAIPIDTGFIVFNHVTYPNLKRLFDELDVPTKKSSMSFSVQNVPKGLEFCGSGIGGLFAQKRNYINPKFLRLLYNINRFNGEAPGILENSKYLNLTLREYVDEAGYHPDLLSDYLIPMSSAVWSTPDEKMAEFPAYSLVRFFLNHGFLGLNTQHQWYTVDGGSREYVKRLIAPIRDRIRLNAQVRAVRQEDGKVRVVLKNGESSLFDKVVLATHADVSLKLLKKPTALQKELLREFEYQKNVATLHTDDSSMPKTKSCWSSWNYRIEEIRGEKVSSTVYWMNSLQNVSRRRNYFLSINDPGTADRRKIIQEIEYDHPLFTLGSLRAQSRLQELNAEGNIHFCGAYFRNGFHEDGLWSAQVLAQSLLGKGVRN</sequence>
<dbReference type="RefSeq" id="WP_279306033.1">
    <property type="nucleotide sequence ID" value="NZ_NPEF02000013.1"/>
</dbReference>
<dbReference type="Gene3D" id="3.50.50.60">
    <property type="entry name" value="FAD/NAD(P)-binding domain"/>
    <property type="match status" value="2"/>
</dbReference>
<dbReference type="Proteomes" id="UP000232122">
    <property type="component" value="Unassembled WGS sequence"/>
</dbReference>
<gene>
    <name evidence="2" type="ORF">CH379_011860</name>
</gene>
<dbReference type="PANTHER" id="PTHR42923:SF17">
    <property type="entry name" value="AMINE OXIDASE DOMAIN-CONTAINING PROTEIN"/>
    <property type="match status" value="1"/>
</dbReference>
<dbReference type="InterPro" id="IPR002937">
    <property type="entry name" value="Amino_oxidase"/>
</dbReference>
<feature type="domain" description="Amine oxidase" evidence="1">
    <location>
        <begin position="27"/>
        <end position="302"/>
    </location>
</feature>
<reference evidence="2 3" key="1">
    <citation type="journal article" date="2018" name="Microb. Genom.">
        <title>Deciphering the unexplored Leptospira diversity from soils uncovers genomic evolution to virulence.</title>
        <authorList>
            <person name="Thibeaux R."/>
            <person name="Iraola G."/>
            <person name="Ferres I."/>
            <person name="Bierque E."/>
            <person name="Girault D."/>
            <person name="Soupe-Gilbert M.E."/>
            <person name="Picardeau M."/>
            <person name="Goarant C."/>
        </authorList>
    </citation>
    <scope>NUCLEOTIDE SEQUENCE [LARGE SCALE GENOMIC DNA]</scope>
    <source>
        <strain evidence="2 3">ATI7-C-A5</strain>
    </source>
</reference>
<dbReference type="InterPro" id="IPR036188">
    <property type="entry name" value="FAD/NAD-bd_sf"/>
</dbReference>
<dbReference type="EMBL" id="NPEF02000013">
    <property type="protein sequence ID" value="MDV6236321.1"/>
    <property type="molecule type" value="Genomic_DNA"/>
</dbReference>